<reference evidence="1" key="1">
    <citation type="submission" date="2023-10" db="EMBL/GenBank/DDBJ databases">
        <title>Whole genome sequencing of actinobacterial strain Amycolatopsis sp. (BCA-696) identifies the underlying plant growth-promoting genes.</title>
        <authorList>
            <person name="Gandham P."/>
            <person name="Vadla N."/>
            <person name="Saji A."/>
            <person name="Srinivas V."/>
            <person name="Ruperao P."/>
            <person name="Selvanayagam S."/>
            <person name="Saxena R.K."/>
            <person name="Rathore A."/>
            <person name="Gopalakrishnan S."/>
            <person name="Thakur V."/>
        </authorList>
    </citation>
    <scope>NUCLEOTIDE SEQUENCE</scope>
    <source>
        <strain evidence="1">BCA-696</strain>
    </source>
</reference>
<accession>A0ACD5B8V8</accession>
<gene>
    <name evidence="1" type="ORF">LCL61_09470</name>
</gene>
<evidence type="ECO:0000313" key="2">
    <source>
        <dbReference type="Proteomes" id="UP001456344"/>
    </source>
</evidence>
<sequence>MGHIQDRWYKPAKDANGNLRLNARGKPVLEKTELYGVGMRYKVRYLDPNNEERSKSFPDKQKKRAEDFLIEMESDKREGKYIDPRAGLVLFEVVAQSWLDSQTVDYTSRERFATRVKVHLLPYFGKKAVGSIRPSHIQTWLRKLQDDEASETSRALYFGHLVSILNFAMADKKISENPALSKVISRPRASRNQVVPWSRERARAVRDNLPRRYKPAVDVPAGLGLRKGELFGFSLDDVDRSKDLAYITRQVRVVAGKPVFAPPKGGKSREVPIGRKLLGLLDEYAEEFPATEVTLPWSHPGGEPTTVRLLMVNGYGRVFRAEWFRVNFWLPALKDAGVEKPTRADGVHALRHLYASVLLDAGESIKALSQYLGHTDPGFTLRVYTHLLPSSHARTRKAVDDFFDDALGDPASDDQAA</sequence>
<dbReference type="EMBL" id="CP150484">
    <property type="protein sequence ID" value="WYW15782.1"/>
    <property type="molecule type" value="Genomic_DNA"/>
</dbReference>
<evidence type="ECO:0000313" key="1">
    <source>
        <dbReference type="EMBL" id="WYW15782.1"/>
    </source>
</evidence>
<name>A0ACD5B8V8_9PSEU</name>
<dbReference type="Proteomes" id="UP001456344">
    <property type="component" value="Chromosome"/>
</dbReference>
<organism evidence="1 2">
    <name type="scientific">Amycolatopsis coloradensis</name>
    <dbReference type="NCBI Taxonomy" id="76021"/>
    <lineage>
        <taxon>Bacteria</taxon>
        <taxon>Bacillati</taxon>
        <taxon>Actinomycetota</taxon>
        <taxon>Actinomycetes</taxon>
        <taxon>Pseudonocardiales</taxon>
        <taxon>Pseudonocardiaceae</taxon>
        <taxon>Amycolatopsis</taxon>
    </lineage>
</organism>
<keyword evidence="2" id="KW-1185">Reference proteome</keyword>
<protein>
    <submittedName>
        <fullName evidence="1">Tyrosine-type recombinase/integrase</fullName>
    </submittedName>
</protein>
<proteinExistence type="predicted"/>